<accession>A0ABQ2PLL6</accession>
<evidence type="ECO:0000259" key="1">
    <source>
        <dbReference type="Pfam" id="PF09836"/>
    </source>
</evidence>
<gene>
    <name evidence="2" type="ORF">GCM10010971_23210</name>
</gene>
<dbReference type="EMBL" id="BMLY01000003">
    <property type="protein sequence ID" value="GGP26502.1"/>
    <property type="molecule type" value="Genomic_DNA"/>
</dbReference>
<dbReference type="RefSeq" id="WP_188693549.1">
    <property type="nucleotide sequence ID" value="NZ_BMLY01000003.1"/>
</dbReference>
<keyword evidence="3" id="KW-1185">Reference proteome</keyword>
<reference evidence="3" key="1">
    <citation type="journal article" date="2019" name="Int. J. Syst. Evol. Microbiol.">
        <title>The Global Catalogue of Microorganisms (GCM) 10K type strain sequencing project: providing services to taxonomists for standard genome sequencing and annotation.</title>
        <authorList>
            <consortium name="The Broad Institute Genomics Platform"/>
            <consortium name="The Broad Institute Genome Sequencing Center for Infectious Disease"/>
            <person name="Wu L."/>
            <person name="Ma J."/>
        </authorList>
    </citation>
    <scope>NUCLEOTIDE SEQUENCE [LARGE SCALE GENOMIC DNA]</scope>
    <source>
        <strain evidence="3">CGMCC 1.8860</strain>
    </source>
</reference>
<dbReference type="Pfam" id="PF09836">
    <property type="entry name" value="DUF2063"/>
    <property type="match status" value="1"/>
</dbReference>
<sequence length="245" mass="25952">MSYAAVIARFANALNDGTDAQVPVTESTRNNLGYYRGNVLANRTSALVSAFATVHALVGEAYFEALAHAYQRTEPSVSGNLHDDGATFAGFIAGFGPAQSLPYLSDVARLDWAVHHAHFALDAPVADLTPLQTLAADAFGLVTFSLQPAVHIVRSNDWPIHAIHAMHHGGPAANLDTGGEAVLVMRDSVAPVDHASAVFLLTLQHHQNINTACDAAWHIAPDFDPGPALSLLFSRGLITALHLPS</sequence>
<protein>
    <recommendedName>
        <fullName evidence="1">Putative DNA-binding domain-containing protein</fullName>
    </recommendedName>
</protein>
<evidence type="ECO:0000313" key="3">
    <source>
        <dbReference type="Proteomes" id="UP000621859"/>
    </source>
</evidence>
<organism evidence="2 3">
    <name type="scientific">Silvimonas amylolytica</name>
    <dbReference type="NCBI Taxonomy" id="449663"/>
    <lineage>
        <taxon>Bacteria</taxon>
        <taxon>Pseudomonadati</taxon>
        <taxon>Pseudomonadota</taxon>
        <taxon>Betaproteobacteria</taxon>
        <taxon>Neisseriales</taxon>
        <taxon>Chitinibacteraceae</taxon>
        <taxon>Silvimonas</taxon>
    </lineage>
</organism>
<evidence type="ECO:0000313" key="2">
    <source>
        <dbReference type="EMBL" id="GGP26502.1"/>
    </source>
</evidence>
<dbReference type="InterPro" id="IPR018640">
    <property type="entry name" value="DUF2063"/>
</dbReference>
<dbReference type="Proteomes" id="UP000621859">
    <property type="component" value="Unassembled WGS sequence"/>
</dbReference>
<comment type="caution">
    <text evidence="2">The sequence shown here is derived from an EMBL/GenBank/DDBJ whole genome shotgun (WGS) entry which is preliminary data.</text>
</comment>
<name>A0ABQ2PLL6_9NEIS</name>
<proteinExistence type="predicted"/>
<feature type="domain" description="Putative DNA-binding" evidence="1">
    <location>
        <begin position="9"/>
        <end position="92"/>
    </location>
</feature>